<reference evidence="1 2" key="1">
    <citation type="submission" date="2021-06" db="EMBL/GenBank/DDBJ databases">
        <title>Caerostris darwini draft genome.</title>
        <authorList>
            <person name="Kono N."/>
            <person name="Arakawa K."/>
        </authorList>
    </citation>
    <scope>NUCLEOTIDE SEQUENCE [LARGE SCALE GENOMIC DNA]</scope>
</reference>
<proteinExistence type="predicted"/>
<organism evidence="1 2">
    <name type="scientific">Caerostris darwini</name>
    <dbReference type="NCBI Taxonomy" id="1538125"/>
    <lineage>
        <taxon>Eukaryota</taxon>
        <taxon>Metazoa</taxon>
        <taxon>Ecdysozoa</taxon>
        <taxon>Arthropoda</taxon>
        <taxon>Chelicerata</taxon>
        <taxon>Arachnida</taxon>
        <taxon>Araneae</taxon>
        <taxon>Araneomorphae</taxon>
        <taxon>Entelegynae</taxon>
        <taxon>Araneoidea</taxon>
        <taxon>Araneidae</taxon>
        <taxon>Caerostris</taxon>
    </lineage>
</organism>
<dbReference type="AlphaFoldDB" id="A0AAV4MQQ4"/>
<comment type="caution">
    <text evidence="1">The sequence shown here is derived from an EMBL/GenBank/DDBJ whole genome shotgun (WGS) entry which is preliminary data.</text>
</comment>
<gene>
    <name evidence="1" type="ORF">CDAR_366211</name>
</gene>
<evidence type="ECO:0000313" key="2">
    <source>
        <dbReference type="Proteomes" id="UP001054837"/>
    </source>
</evidence>
<dbReference type="Proteomes" id="UP001054837">
    <property type="component" value="Unassembled WGS sequence"/>
</dbReference>
<name>A0AAV4MQQ4_9ARAC</name>
<evidence type="ECO:0000313" key="1">
    <source>
        <dbReference type="EMBL" id="GIX74672.1"/>
    </source>
</evidence>
<protein>
    <submittedName>
        <fullName evidence="1">Uncharacterized protein</fullName>
    </submittedName>
</protein>
<sequence length="166" mass="18859">MKFIEICQSRKCWVNLWFRSIKNNPLNAYFCAAVVYRCRSLYPGYNDAVPLASDVPYSNGAVAPAAAVRDVTDSEYNVYSTGNGYNYGYNVDGHRFNNVAGSCKSTLRHKGPLVVSGRVYYDRPGYNYGYNVDDRRFNDVARGYKGALRPKGPIVVSDRVYYDRRK</sequence>
<keyword evidence="2" id="KW-1185">Reference proteome</keyword>
<dbReference type="EMBL" id="BPLQ01000752">
    <property type="protein sequence ID" value="GIX74672.1"/>
    <property type="molecule type" value="Genomic_DNA"/>
</dbReference>
<accession>A0AAV4MQQ4</accession>